<dbReference type="PANTHER" id="PTHR43370:SF1">
    <property type="entry name" value="GUANOSINE ABC TRANSPORTER PERMEASE PROTEIN NUPQ"/>
    <property type="match status" value="1"/>
</dbReference>
<keyword evidence="4 6" id="KW-1133">Transmembrane helix</keyword>
<organism evidence="7">
    <name type="scientific">bioreactor metagenome</name>
    <dbReference type="NCBI Taxonomy" id="1076179"/>
    <lineage>
        <taxon>unclassified sequences</taxon>
        <taxon>metagenomes</taxon>
        <taxon>ecological metagenomes</taxon>
    </lineage>
</organism>
<protein>
    <recommendedName>
        <fullName evidence="8">ABC transporter permease</fullName>
    </recommendedName>
</protein>
<evidence type="ECO:0000256" key="4">
    <source>
        <dbReference type="ARBA" id="ARBA00022989"/>
    </source>
</evidence>
<comment type="subcellular location">
    <subcellularLocation>
        <location evidence="1">Cell membrane</location>
        <topology evidence="1">Multi-pass membrane protein</topology>
    </subcellularLocation>
</comment>
<feature type="transmembrane region" description="Helical" evidence="6">
    <location>
        <begin position="14"/>
        <end position="35"/>
    </location>
</feature>
<dbReference type="GO" id="GO:0005886">
    <property type="term" value="C:plasma membrane"/>
    <property type="evidence" value="ECO:0007669"/>
    <property type="project" value="UniProtKB-SubCell"/>
</dbReference>
<sequence>MWQQLLDTILKSEFLFSVLRITAPILFAALGAVIAEKAGVTNIGLEGIMMISALFGVLFSYWTQSWLVGVLGAMIIGILLGLLMGFFALKMKTDIILAGIAVNMLGSGGTIFLLYMFTGMRGNTGALVSQNILIPTVNIPLIKDIPILGDVLSGHSVLTYVAFFAVYLCWLVLYKTPLGLNIRAVGENPNAASSVGVSVLKIKYIAIAVSGALAGLGGAFMSMYYSQGWNSGMVAGRGFIALAAQAMGRGEPVGAMLSSLLFGLAQALRTKVSGLQGVSSYLVSLIPYVVTILGLVLYSASTLKRIKKRKSAESEAAK</sequence>
<evidence type="ECO:0000256" key="5">
    <source>
        <dbReference type="ARBA" id="ARBA00023136"/>
    </source>
</evidence>
<feature type="transmembrane region" description="Helical" evidence="6">
    <location>
        <begin position="157"/>
        <end position="174"/>
    </location>
</feature>
<reference evidence="7" key="1">
    <citation type="submission" date="2019-08" db="EMBL/GenBank/DDBJ databases">
        <authorList>
            <person name="Kucharzyk K."/>
            <person name="Murdoch R.W."/>
            <person name="Higgins S."/>
            <person name="Loffler F."/>
        </authorList>
    </citation>
    <scope>NUCLEOTIDE SEQUENCE</scope>
</reference>
<evidence type="ECO:0008006" key="8">
    <source>
        <dbReference type="Google" id="ProtNLM"/>
    </source>
</evidence>
<keyword evidence="5 6" id="KW-0472">Membrane</keyword>
<accession>A0A644X079</accession>
<evidence type="ECO:0000313" key="7">
    <source>
        <dbReference type="EMBL" id="MPM09357.1"/>
    </source>
</evidence>
<keyword evidence="2" id="KW-1003">Cell membrane</keyword>
<dbReference type="Pfam" id="PF02653">
    <property type="entry name" value="BPD_transp_2"/>
    <property type="match status" value="1"/>
</dbReference>
<keyword evidence="3 6" id="KW-0812">Transmembrane</keyword>
<dbReference type="GO" id="GO:0022857">
    <property type="term" value="F:transmembrane transporter activity"/>
    <property type="evidence" value="ECO:0007669"/>
    <property type="project" value="InterPro"/>
</dbReference>
<dbReference type="AlphaFoldDB" id="A0A644X079"/>
<comment type="caution">
    <text evidence="7">The sequence shown here is derived from an EMBL/GenBank/DDBJ whole genome shotgun (WGS) entry which is preliminary data.</text>
</comment>
<feature type="transmembrane region" description="Helical" evidence="6">
    <location>
        <begin position="42"/>
        <end position="62"/>
    </location>
</feature>
<feature type="transmembrane region" description="Helical" evidence="6">
    <location>
        <begin position="204"/>
        <end position="225"/>
    </location>
</feature>
<dbReference type="PANTHER" id="PTHR43370">
    <property type="entry name" value="SUGAR ABC TRANSPORTER INTEGRAL MEMBRANE PROTEIN-RELATED"/>
    <property type="match status" value="1"/>
</dbReference>
<name>A0A644X079_9ZZZZ</name>
<evidence type="ECO:0000256" key="2">
    <source>
        <dbReference type="ARBA" id="ARBA00022475"/>
    </source>
</evidence>
<feature type="transmembrane region" description="Helical" evidence="6">
    <location>
        <begin position="68"/>
        <end position="89"/>
    </location>
</feature>
<dbReference type="EMBL" id="VSSQ01001560">
    <property type="protein sequence ID" value="MPM09357.1"/>
    <property type="molecule type" value="Genomic_DNA"/>
</dbReference>
<evidence type="ECO:0000256" key="1">
    <source>
        <dbReference type="ARBA" id="ARBA00004651"/>
    </source>
</evidence>
<feature type="transmembrane region" description="Helical" evidence="6">
    <location>
        <begin position="96"/>
        <end position="117"/>
    </location>
</feature>
<feature type="transmembrane region" description="Helical" evidence="6">
    <location>
        <begin position="278"/>
        <end position="300"/>
    </location>
</feature>
<evidence type="ECO:0000256" key="6">
    <source>
        <dbReference type="SAM" id="Phobius"/>
    </source>
</evidence>
<evidence type="ECO:0000256" key="3">
    <source>
        <dbReference type="ARBA" id="ARBA00022692"/>
    </source>
</evidence>
<gene>
    <name evidence="7" type="ORF">SDC9_55674</name>
</gene>
<dbReference type="CDD" id="cd06580">
    <property type="entry name" value="TM_PBP1_transp_TpRbsC_like"/>
    <property type="match status" value="1"/>
</dbReference>
<proteinExistence type="predicted"/>
<dbReference type="InterPro" id="IPR001851">
    <property type="entry name" value="ABC_transp_permease"/>
</dbReference>